<dbReference type="Pfam" id="PF13359">
    <property type="entry name" value="DDE_Tnp_4"/>
    <property type="match status" value="1"/>
</dbReference>
<name>A0A9P0KHI7_ACAOB</name>
<evidence type="ECO:0000256" key="1">
    <source>
        <dbReference type="ARBA" id="ARBA00001968"/>
    </source>
</evidence>
<accession>A0A9P0KHI7</accession>
<sequence>MEYTLTKTSIRTCPVTWSSTSDTSIYVLWDPCLIEWSLRWLWCFGGVPSVGVDVEADELGLVFPSSEEEWRGVAKEFECLWQFPNCVGAIDGKHIQIKKPRNSGSYYYNYKGNFSVVLMAIANAKYEFIMVHCGTNGRVSDGGVLSETKFYEKLINKKLCMPDPTEPHATNVMLPYTFVGDQAFPLTENLMKPYPDKNLTREQKMFNYRLSRARRVSENAFGIMASRFRIFHTIISINFKVVFYRKIVAVYS</sequence>
<proteinExistence type="inferred from homology"/>
<comment type="similarity">
    <text evidence="3">Belongs to the HARBI1 family.</text>
</comment>
<dbReference type="EMBL" id="CAKOFQ010006787">
    <property type="protein sequence ID" value="CAH1971623.1"/>
    <property type="molecule type" value="Genomic_DNA"/>
</dbReference>
<gene>
    <name evidence="9" type="ORF">ACAOBT_LOCUS9522</name>
</gene>
<evidence type="ECO:0000259" key="8">
    <source>
        <dbReference type="Pfam" id="PF13359"/>
    </source>
</evidence>
<dbReference type="OrthoDB" id="2668416at2759"/>
<dbReference type="PANTHER" id="PTHR22930:SF284">
    <property type="entry name" value="DDE TNP4 DOMAIN-CONTAINING PROTEIN"/>
    <property type="match status" value="1"/>
</dbReference>
<keyword evidence="7" id="KW-0539">Nucleus</keyword>
<reference evidence="9" key="1">
    <citation type="submission" date="2022-03" db="EMBL/GenBank/DDBJ databases">
        <authorList>
            <person name="Sayadi A."/>
        </authorList>
    </citation>
    <scope>NUCLEOTIDE SEQUENCE</scope>
</reference>
<dbReference type="InterPro" id="IPR045249">
    <property type="entry name" value="HARBI1-like"/>
</dbReference>
<organism evidence="9 10">
    <name type="scientific">Acanthoscelides obtectus</name>
    <name type="common">Bean weevil</name>
    <name type="synonym">Bruchus obtectus</name>
    <dbReference type="NCBI Taxonomy" id="200917"/>
    <lineage>
        <taxon>Eukaryota</taxon>
        <taxon>Metazoa</taxon>
        <taxon>Ecdysozoa</taxon>
        <taxon>Arthropoda</taxon>
        <taxon>Hexapoda</taxon>
        <taxon>Insecta</taxon>
        <taxon>Pterygota</taxon>
        <taxon>Neoptera</taxon>
        <taxon>Endopterygota</taxon>
        <taxon>Coleoptera</taxon>
        <taxon>Polyphaga</taxon>
        <taxon>Cucujiformia</taxon>
        <taxon>Chrysomeloidea</taxon>
        <taxon>Chrysomelidae</taxon>
        <taxon>Bruchinae</taxon>
        <taxon>Bruchini</taxon>
        <taxon>Acanthoscelides</taxon>
    </lineage>
</organism>
<comment type="subcellular location">
    <subcellularLocation>
        <location evidence="2">Nucleus</location>
    </subcellularLocation>
</comment>
<keyword evidence="5" id="KW-0479">Metal-binding</keyword>
<keyword evidence="4" id="KW-0540">Nuclease</keyword>
<dbReference type="GO" id="GO:0004518">
    <property type="term" value="F:nuclease activity"/>
    <property type="evidence" value="ECO:0007669"/>
    <property type="project" value="UniProtKB-KW"/>
</dbReference>
<comment type="cofactor">
    <cofactor evidence="1">
        <name>a divalent metal cation</name>
        <dbReference type="ChEBI" id="CHEBI:60240"/>
    </cofactor>
</comment>
<keyword evidence="6" id="KW-0378">Hydrolase</keyword>
<dbReference type="PANTHER" id="PTHR22930">
    <property type="match status" value="1"/>
</dbReference>
<evidence type="ECO:0000256" key="6">
    <source>
        <dbReference type="ARBA" id="ARBA00022801"/>
    </source>
</evidence>
<dbReference type="GO" id="GO:0046872">
    <property type="term" value="F:metal ion binding"/>
    <property type="evidence" value="ECO:0007669"/>
    <property type="project" value="UniProtKB-KW"/>
</dbReference>
<evidence type="ECO:0000256" key="5">
    <source>
        <dbReference type="ARBA" id="ARBA00022723"/>
    </source>
</evidence>
<protein>
    <recommendedName>
        <fullName evidence="8">DDE Tnp4 domain-containing protein</fullName>
    </recommendedName>
</protein>
<evidence type="ECO:0000256" key="3">
    <source>
        <dbReference type="ARBA" id="ARBA00006958"/>
    </source>
</evidence>
<evidence type="ECO:0000313" key="9">
    <source>
        <dbReference type="EMBL" id="CAH1971623.1"/>
    </source>
</evidence>
<dbReference type="GO" id="GO:0005634">
    <property type="term" value="C:nucleus"/>
    <property type="evidence" value="ECO:0007669"/>
    <property type="project" value="UniProtKB-SubCell"/>
</dbReference>
<evidence type="ECO:0000256" key="7">
    <source>
        <dbReference type="ARBA" id="ARBA00023242"/>
    </source>
</evidence>
<feature type="domain" description="DDE Tnp4" evidence="8">
    <location>
        <begin position="90"/>
        <end position="250"/>
    </location>
</feature>
<evidence type="ECO:0000313" key="10">
    <source>
        <dbReference type="Proteomes" id="UP001152888"/>
    </source>
</evidence>
<dbReference type="GO" id="GO:0016787">
    <property type="term" value="F:hydrolase activity"/>
    <property type="evidence" value="ECO:0007669"/>
    <property type="project" value="UniProtKB-KW"/>
</dbReference>
<dbReference type="InterPro" id="IPR027806">
    <property type="entry name" value="HARBI1_dom"/>
</dbReference>
<dbReference type="AlphaFoldDB" id="A0A9P0KHI7"/>
<evidence type="ECO:0000256" key="2">
    <source>
        <dbReference type="ARBA" id="ARBA00004123"/>
    </source>
</evidence>
<keyword evidence="10" id="KW-1185">Reference proteome</keyword>
<evidence type="ECO:0000256" key="4">
    <source>
        <dbReference type="ARBA" id="ARBA00022722"/>
    </source>
</evidence>
<dbReference type="Proteomes" id="UP001152888">
    <property type="component" value="Unassembled WGS sequence"/>
</dbReference>
<comment type="caution">
    <text evidence="9">The sequence shown here is derived from an EMBL/GenBank/DDBJ whole genome shotgun (WGS) entry which is preliminary data.</text>
</comment>